<reference evidence="3" key="1">
    <citation type="journal article" date="2010" name="Virology">
        <title>Molecular and physiological analysis of three Pseudomonas aeruginosa phages belonging to the "N4-like viruses".</title>
        <authorList>
            <person name="Ceyssens P.J."/>
            <person name="Brabban A."/>
            <person name="Rogge L."/>
            <person name="Lewis M.S."/>
            <person name="Pickard D."/>
            <person name="Goulding D."/>
            <person name="Dougan G."/>
            <person name="Nob en J.P."/>
            <person name="Kropinski A."/>
            <person name="Kutter E."/>
            <person name="Lavigne R."/>
        </authorList>
    </citation>
    <scope>NUCLEOTIDE SEQUENCE [LARGE SCALE GENOMIC DNA]</scope>
</reference>
<evidence type="ECO:0000256" key="1">
    <source>
        <dbReference type="SAM" id="Phobius"/>
    </source>
</evidence>
<protein>
    <submittedName>
        <fullName evidence="2">Uncharacterized protein</fullName>
    </submittedName>
</protein>
<keyword evidence="1" id="KW-1133">Transmembrane helix</keyword>
<dbReference type="EMBL" id="FN422398">
    <property type="protein sequence ID" value="CAZ66151.1"/>
    <property type="molecule type" value="Genomic_DNA"/>
</dbReference>
<feature type="transmembrane region" description="Helical" evidence="1">
    <location>
        <begin position="6"/>
        <end position="29"/>
    </location>
</feature>
<organism evidence="2 3">
    <name type="scientific">Pseudomonas phage LUZ7</name>
    <dbReference type="NCBI Taxonomy" id="655097"/>
    <lineage>
        <taxon>Viruses</taxon>
        <taxon>Duplodnaviria</taxon>
        <taxon>Heunggongvirae</taxon>
        <taxon>Uroviricota</taxon>
        <taxon>Caudoviricetes</taxon>
        <taxon>Schitoviridae</taxon>
        <taxon>Migulavirinae</taxon>
        <taxon>Luzseptimavirus</taxon>
        <taxon>Luzseptimavirus LUZ7</taxon>
    </lineage>
</organism>
<keyword evidence="1" id="KW-0472">Membrane</keyword>
<keyword evidence="1" id="KW-0812">Transmembrane</keyword>
<dbReference type="GeneID" id="8684362"/>
<name>C8ZKA9_9CAUD</name>
<evidence type="ECO:0000313" key="3">
    <source>
        <dbReference type="Proteomes" id="UP000002615"/>
    </source>
</evidence>
<dbReference type="KEGG" id="vg:8684362"/>
<proteinExistence type="predicted"/>
<evidence type="ECO:0000313" key="2">
    <source>
        <dbReference type="EMBL" id="CAZ66151.1"/>
    </source>
</evidence>
<accession>C8ZKA9</accession>
<keyword evidence="3" id="KW-1185">Reference proteome</keyword>
<sequence length="35" mass="3574">MSFVKLVGMMAAVFAAYLGVTVGVAMIVIHMGGCV</sequence>
<dbReference type="RefSeq" id="YP_003358292.1">
    <property type="nucleotide sequence ID" value="NC_013691.1"/>
</dbReference>
<dbReference type="Proteomes" id="UP000002615">
    <property type="component" value="Segment"/>
</dbReference>